<dbReference type="AlphaFoldDB" id="A0A3N2RGG1"/>
<accession>A0A3N2RGG1</accession>
<organism evidence="1 2">
    <name type="scientific">Kluyvera ascorbata</name>
    <dbReference type="NCBI Taxonomy" id="51288"/>
    <lineage>
        <taxon>Bacteria</taxon>
        <taxon>Pseudomonadati</taxon>
        <taxon>Pseudomonadota</taxon>
        <taxon>Gammaproteobacteria</taxon>
        <taxon>Enterobacterales</taxon>
        <taxon>Enterobacteriaceae</taxon>
        <taxon>Kluyvera</taxon>
    </lineage>
</organism>
<protein>
    <submittedName>
        <fullName evidence="1">Iron ABC transporter permease</fullName>
    </submittedName>
</protein>
<dbReference type="Proteomes" id="UP000268051">
    <property type="component" value="Unassembled WGS sequence"/>
</dbReference>
<gene>
    <name evidence="1" type="ORF">EB837_26875</name>
</gene>
<feature type="non-terminal residue" evidence="1">
    <location>
        <position position="48"/>
    </location>
</feature>
<evidence type="ECO:0000313" key="1">
    <source>
        <dbReference type="EMBL" id="ROU06550.1"/>
    </source>
</evidence>
<dbReference type="EMBL" id="RHFN01000180">
    <property type="protein sequence ID" value="ROU06550.1"/>
    <property type="molecule type" value="Genomic_DNA"/>
</dbReference>
<sequence>MLLTRMVAGVPLCVGQYGHSFGYVVNQLAQPHHDAVIAHQMVWSVRLP</sequence>
<proteinExistence type="predicted"/>
<evidence type="ECO:0000313" key="2">
    <source>
        <dbReference type="Proteomes" id="UP000268051"/>
    </source>
</evidence>
<reference evidence="1 2" key="1">
    <citation type="submission" date="2018-10" db="EMBL/GenBank/DDBJ databases">
        <title>Horizontal transference of carbapenem resistance between Klebsiella pneumoniae and Kluyvera ascorbata during abdominal infection: a case report.</title>
        <authorList>
            <person name="Raro O.H.F."/>
            <person name="Lima-Morales D."/>
            <person name="Barth A.L."/>
            <person name="Paim T.G.S."/>
            <person name="Mott M.P."/>
            <person name="Riche C.V.W."/>
            <person name="Teixeira U.F."/>
            <person name="Waechter F."/>
            <person name="Dias C.A.G."/>
        </authorList>
    </citation>
    <scope>NUCLEOTIDE SEQUENCE [LARGE SCALE GENOMIC DNA]</scope>
    <source>
        <strain evidence="1 2">OT2</strain>
    </source>
</reference>
<comment type="caution">
    <text evidence="1">The sequence shown here is derived from an EMBL/GenBank/DDBJ whole genome shotgun (WGS) entry which is preliminary data.</text>
</comment>
<name>A0A3N2RGG1_9ENTR</name>